<proteinExistence type="predicted"/>
<organism evidence="1">
    <name type="scientific">marine sediment metagenome</name>
    <dbReference type="NCBI Taxonomy" id="412755"/>
    <lineage>
        <taxon>unclassified sequences</taxon>
        <taxon>metagenomes</taxon>
        <taxon>ecological metagenomes</taxon>
    </lineage>
</organism>
<accession>A0A0F9GC83</accession>
<reference evidence="1" key="1">
    <citation type="journal article" date="2015" name="Nature">
        <title>Complex archaea that bridge the gap between prokaryotes and eukaryotes.</title>
        <authorList>
            <person name="Spang A."/>
            <person name="Saw J.H."/>
            <person name="Jorgensen S.L."/>
            <person name="Zaremba-Niedzwiedzka K."/>
            <person name="Martijn J."/>
            <person name="Lind A.E."/>
            <person name="van Eijk R."/>
            <person name="Schleper C."/>
            <person name="Guy L."/>
            <person name="Ettema T.J."/>
        </authorList>
    </citation>
    <scope>NUCLEOTIDE SEQUENCE</scope>
</reference>
<sequence>MNYFLKNKIDLIRTYDFESVYNVVCQYLRENILTRNFMEIFQEI</sequence>
<dbReference type="AlphaFoldDB" id="A0A0F9GC83"/>
<gene>
    <name evidence="1" type="ORF">LCGC14_2138260</name>
</gene>
<dbReference type="EMBL" id="LAZR01026981">
    <property type="protein sequence ID" value="KKL67110.1"/>
    <property type="molecule type" value="Genomic_DNA"/>
</dbReference>
<evidence type="ECO:0000313" key="1">
    <source>
        <dbReference type="EMBL" id="KKL67110.1"/>
    </source>
</evidence>
<protein>
    <submittedName>
        <fullName evidence="1">Uncharacterized protein</fullName>
    </submittedName>
</protein>
<comment type="caution">
    <text evidence="1">The sequence shown here is derived from an EMBL/GenBank/DDBJ whole genome shotgun (WGS) entry which is preliminary data.</text>
</comment>
<name>A0A0F9GC83_9ZZZZ</name>